<evidence type="ECO:0000313" key="1">
    <source>
        <dbReference type="EMBL" id="KAI8431978.1"/>
    </source>
</evidence>
<dbReference type="Proteomes" id="UP001064048">
    <property type="component" value="Chromosome 7"/>
</dbReference>
<name>A0ACC0K6X0_CHOFU</name>
<keyword evidence="2" id="KW-1185">Reference proteome</keyword>
<organism evidence="1 2">
    <name type="scientific">Choristoneura fumiferana</name>
    <name type="common">Spruce budworm moth</name>
    <name type="synonym">Archips fumiferana</name>
    <dbReference type="NCBI Taxonomy" id="7141"/>
    <lineage>
        <taxon>Eukaryota</taxon>
        <taxon>Metazoa</taxon>
        <taxon>Ecdysozoa</taxon>
        <taxon>Arthropoda</taxon>
        <taxon>Hexapoda</taxon>
        <taxon>Insecta</taxon>
        <taxon>Pterygota</taxon>
        <taxon>Neoptera</taxon>
        <taxon>Endopterygota</taxon>
        <taxon>Lepidoptera</taxon>
        <taxon>Glossata</taxon>
        <taxon>Ditrysia</taxon>
        <taxon>Tortricoidea</taxon>
        <taxon>Tortricidae</taxon>
        <taxon>Tortricinae</taxon>
        <taxon>Choristoneura</taxon>
    </lineage>
</organism>
<evidence type="ECO:0000313" key="2">
    <source>
        <dbReference type="Proteomes" id="UP001064048"/>
    </source>
</evidence>
<gene>
    <name evidence="1" type="ORF">MSG28_004507</name>
</gene>
<protein>
    <submittedName>
        <fullName evidence="1">Uncharacterized protein</fullName>
    </submittedName>
</protein>
<sequence length="134" mass="15371">MGFNLPVFKKCCCCIPLRTGVVIVAYWSIFSKLLVMWLNIRVLASMMIETSKSGAVSKLLARAYMFRTLNIIALLVYIVLCAMLLKKPEYLRHFFMSSLVMTVIDVVVTAFAILYLHHWSFAIALVWIGNRFKL</sequence>
<dbReference type="EMBL" id="CM046107">
    <property type="protein sequence ID" value="KAI8431978.1"/>
    <property type="molecule type" value="Genomic_DNA"/>
</dbReference>
<accession>A0ACC0K6X0</accession>
<proteinExistence type="predicted"/>
<comment type="caution">
    <text evidence="1">The sequence shown here is derived from an EMBL/GenBank/DDBJ whole genome shotgun (WGS) entry which is preliminary data.</text>
</comment>
<reference evidence="1 2" key="1">
    <citation type="journal article" date="2022" name="Genome Biol. Evol.">
        <title>The Spruce Budworm Genome: Reconstructing the Evolutionary History of Antifreeze Proteins.</title>
        <authorList>
            <person name="Beliveau C."/>
            <person name="Gagne P."/>
            <person name="Picq S."/>
            <person name="Vernygora O."/>
            <person name="Keeling C.I."/>
            <person name="Pinkney K."/>
            <person name="Doucet D."/>
            <person name="Wen F."/>
            <person name="Johnston J.S."/>
            <person name="Maaroufi H."/>
            <person name="Boyle B."/>
            <person name="Laroche J."/>
            <person name="Dewar K."/>
            <person name="Juretic N."/>
            <person name="Blackburn G."/>
            <person name="Nisole A."/>
            <person name="Brunet B."/>
            <person name="Brandao M."/>
            <person name="Lumley L."/>
            <person name="Duan J."/>
            <person name="Quan G."/>
            <person name="Lucarotti C.J."/>
            <person name="Roe A.D."/>
            <person name="Sperling F.A.H."/>
            <person name="Levesque R.C."/>
            <person name="Cusson M."/>
        </authorList>
    </citation>
    <scope>NUCLEOTIDE SEQUENCE [LARGE SCALE GENOMIC DNA]</scope>
    <source>
        <strain evidence="1">Glfc:IPQL:Cfum</strain>
    </source>
</reference>